<dbReference type="Gene3D" id="1.20.1560.10">
    <property type="entry name" value="ABC transporter type 1, transmembrane domain"/>
    <property type="match status" value="1"/>
</dbReference>
<dbReference type="PANTHER" id="PTHR43394:SF1">
    <property type="entry name" value="ATP-BINDING CASSETTE SUB-FAMILY B MEMBER 10, MITOCHONDRIAL"/>
    <property type="match status" value="1"/>
</dbReference>
<evidence type="ECO:0000313" key="12">
    <source>
        <dbReference type="Proteomes" id="UP000604730"/>
    </source>
</evidence>
<feature type="transmembrane region" description="Helical" evidence="8">
    <location>
        <begin position="164"/>
        <end position="183"/>
    </location>
</feature>
<proteinExistence type="predicted"/>
<feature type="domain" description="ABC transmembrane type-1" evidence="10">
    <location>
        <begin position="45"/>
        <end position="331"/>
    </location>
</feature>
<evidence type="ECO:0000256" key="2">
    <source>
        <dbReference type="ARBA" id="ARBA00022692"/>
    </source>
</evidence>
<dbReference type="Gene3D" id="3.40.50.300">
    <property type="entry name" value="P-loop containing nucleotide triphosphate hydrolases"/>
    <property type="match status" value="1"/>
</dbReference>
<keyword evidence="6 8" id="KW-0472">Membrane</keyword>
<evidence type="ECO:0000259" key="10">
    <source>
        <dbReference type="PROSITE" id="PS50929"/>
    </source>
</evidence>
<evidence type="ECO:0000256" key="6">
    <source>
        <dbReference type="ARBA" id="ARBA00023136"/>
    </source>
</evidence>
<dbReference type="InterPro" id="IPR003439">
    <property type="entry name" value="ABC_transporter-like_ATP-bd"/>
</dbReference>
<feature type="transmembrane region" description="Helical" evidence="8">
    <location>
        <begin position="40"/>
        <end position="61"/>
    </location>
</feature>
<dbReference type="GO" id="GO:0005524">
    <property type="term" value="F:ATP binding"/>
    <property type="evidence" value="ECO:0007669"/>
    <property type="project" value="UniProtKB-KW"/>
</dbReference>
<reference evidence="11 12" key="1">
    <citation type="submission" date="2021-01" db="EMBL/GenBank/DDBJ databases">
        <title>Isolation and description of Catonella massiliensis sp. nov., a novel Catonella species, isolated from a stable periodontitis subject.</title>
        <authorList>
            <person name="Antezack A."/>
            <person name="Boxberger M."/>
            <person name="La Scola B."/>
            <person name="Monnet-Corti V."/>
        </authorList>
    </citation>
    <scope>NUCLEOTIDE SEQUENCE [LARGE SCALE GENOMIC DNA]</scope>
    <source>
        <strain evidence="11 12">Marseille-Q4567</strain>
    </source>
</reference>
<keyword evidence="2 8" id="KW-0812">Transmembrane</keyword>
<evidence type="ECO:0000256" key="1">
    <source>
        <dbReference type="ARBA" id="ARBA00004651"/>
    </source>
</evidence>
<evidence type="ECO:0000313" key="11">
    <source>
        <dbReference type="EMBL" id="MBK5898412.1"/>
    </source>
</evidence>
<dbReference type="InterPro" id="IPR011527">
    <property type="entry name" value="ABC1_TM_dom"/>
</dbReference>
<feature type="domain" description="ABC transporter" evidence="9">
    <location>
        <begin position="365"/>
        <end position="598"/>
    </location>
</feature>
<dbReference type="PROSITE" id="PS50893">
    <property type="entry name" value="ABC_TRANSPORTER_2"/>
    <property type="match status" value="1"/>
</dbReference>
<organism evidence="11 12">
    <name type="scientific">Catonella massiliensis</name>
    <dbReference type="NCBI Taxonomy" id="2799636"/>
    <lineage>
        <taxon>Bacteria</taxon>
        <taxon>Bacillati</taxon>
        <taxon>Bacillota</taxon>
        <taxon>Clostridia</taxon>
        <taxon>Lachnospirales</taxon>
        <taxon>Lachnospiraceae</taxon>
        <taxon>Catonella</taxon>
    </lineage>
</organism>
<evidence type="ECO:0000259" key="9">
    <source>
        <dbReference type="PROSITE" id="PS50893"/>
    </source>
</evidence>
<dbReference type="Pfam" id="PF00005">
    <property type="entry name" value="ABC_tran"/>
    <property type="match status" value="1"/>
</dbReference>
<dbReference type="InterPro" id="IPR039421">
    <property type="entry name" value="Type_1_exporter"/>
</dbReference>
<dbReference type="InterPro" id="IPR003593">
    <property type="entry name" value="AAA+_ATPase"/>
</dbReference>
<dbReference type="PANTHER" id="PTHR43394">
    <property type="entry name" value="ATP-DEPENDENT PERMEASE MDL1, MITOCHONDRIAL"/>
    <property type="match status" value="1"/>
</dbReference>
<gene>
    <name evidence="11" type="ORF">JJN12_11575</name>
</gene>
<dbReference type="SUPFAM" id="SSF52540">
    <property type="entry name" value="P-loop containing nucleoside triphosphate hydrolases"/>
    <property type="match status" value="1"/>
</dbReference>
<keyword evidence="5 8" id="KW-1133">Transmembrane helix</keyword>
<protein>
    <submittedName>
        <fullName evidence="11">ABC transporter ATP-binding protein</fullName>
    </submittedName>
</protein>
<accession>A0ABS1J2W2</accession>
<feature type="region of interest" description="Disordered" evidence="7">
    <location>
        <begin position="1"/>
        <end position="20"/>
    </location>
</feature>
<dbReference type="SMART" id="SM00382">
    <property type="entry name" value="AAA"/>
    <property type="match status" value="1"/>
</dbReference>
<keyword evidence="3" id="KW-0547">Nucleotide-binding</keyword>
<dbReference type="CDD" id="cd03254">
    <property type="entry name" value="ABCC_Glucan_exporter_like"/>
    <property type="match status" value="1"/>
</dbReference>
<dbReference type="PROSITE" id="PS50929">
    <property type="entry name" value="ABC_TM1F"/>
    <property type="match status" value="1"/>
</dbReference>
<keyword evidence="4 11" id="KW-0067">ATP-binding</keyword>
<dbReference type="InterPro" id="IPR017871">
    <property type="entry name" value="ABC_transporter-like_CS"/>
</dbReference>
<dbReference type="CDD" id="cd18547">
    <property type="entry name" value="ABC_6TM_Tm288_like"/>
    <property type="match status" value="1"/>
</dbReference>
<feature type="transmembrane region" description="Helical" evidence="8">
    <location>
        <begin position="189"/>
        <end position="208"/>
    </location>
</feature>
<comment type="subcellular location">
    <subcellularLocation>
        <location evidence="1">Cell membrane</location>
        <topology evidence="1">Multi-pass membrane protein</topology>
    </subcellularLocation>
</comment>
<dbReference type="InterPro" id="IPR036640">
    <property type="entry name" value="ABC1_TM_sf"/>
</dbReference>
<dbReference type="Proteomes" id="UP000604730">
    <property type="component" value="Unassembled WGS sequence"/>
</dbReference>
<dbReference type="InterPro" id="IPR027417">
    <property type="entry name" value="P-loop_NTPase"/>
</dbReference>
<evidence type="ECO:0000256" key="8">
    <source>
        <dbReference type="SAM" id="Phobius"/>
    </source>
</evidence>
<feature type="transmembrane region" description="Helical" evidence="8">
    <location>
        <begin position="275"/>
        <end position="296"/>
    </location>
</feature>
<evidence type="ECO:0000256" key="7">
    <source>
        <dbReference type="SAM" id="MobiDB-lite"/>
    </source>
</evidence>
<dbReference type="Pfam" id="PF00664">
    <property type="entry name" value="ABC_membrane"/>
    <property type="match status" value="1"/>
</dbReference>
<dbReference type="RefSeq" id="WP_208429833.1">
    <property type="nucleotide sequence ID" value="NZ_JAEPRJ010000001.1"/>
</dbReference>
<evidence type="ECO:0000256" key="3">
    <source>
        <dbReference type="ARBA" id="ARBA00022741"/>
    </source>
</evidence>
<dbReference type="PROSITE" id="PS00211">
    <property type="entry name" value="ABC_TRANSPORTER_1"/>
    <property type="match status" value="1"/>
</dbReference>
<evidence type="ECO:0000256" key="5">
    <source>
        <dbReference type="ARBA" id="ARBA00022989"/>
    </source>
</evidence>
<dbReference type="EMBL" id="JAEPRJ010000001">
    <property type="protein sequence ID" value="MBK5898412.1"/>
    <property type="molecule type" value="Genomic_DNA"/>
</dbReference>
<name>A0ABS1J2W2_9FIRM</name>
<evidence type="ECO:0000256" key="4">
    <source>
        <dbReference type="ARBA" id="ARBA00022840"/>
    </source>
</evidence>
<comment type="caution">
    <text evidence="11">The sequence shown here is derived from an EMBL/GenBank/DDBJ whole genome shotgun (WGS) entry which is preliminary data.</text>
</comment>
<keyword evidence="12" id="KW-1185">Reference proteome</keyword>
<feature type="transmembrane region" description="Helical" evidence="8">
    <location>
        <begin position="84"/>
        <end position="105"/>
    </location>
</feature>
<dbReference type="SUPFAM" id="SSF90123">
    <property type="entry name" value="ABC transporter transmembrane region"/>
    <property type="match status" value="1"/>
</dbReference>
<sequence length="602" mass="66314">MAERKNRGMGPGPGPGMMPGEKAKDFKKAVKDLFNYIKRYMPAIITAIIFSTAGTILNVIGPDKMKKITNLITEGVMTGIDKGAVFKIALTLAIMYGAGAILNLLQGIIMADVTQKTSKSLRSDISKKINRLPLSYFDKTSIGDILSRITNDVDTIGQTMNQSMASLVGAITMFFGSLFMMFITNWIMTVVGILSSIIGFVFMMIIMGKSQKYFAMQQEELGLVNGQVEETYTGHLIVKAFNKEAKTKREFDKMNEKLYTSAWKSQFLSGMMMPLMGFVGNLGYVAVCVAGAILTMKNMAEIGDIVAFMLYIRLFTQPLSQFAQAGTSLQSTAAASERVFGFLLEAEMDSEEGKKDHIDDIKGNVSFKNVKFGYNPDKIIIKNFSADVKSGEKIAIVGPTGAGKTTLINLLMKFYELNEGEIIIDGTPISGLKRSGVHEAFCMVLQDTWLFEGSIKDNIKYAKTEAADEEVREAAKAVGLHRYVKTLPEGYDTVLNENVSLSAGQKQLLTIARAMVENAPMLILDEATSSVDTRTEEEIQRAMDRLMVGRTSFIIAHRLSTIKNADLILVMKDGDIIESGNHAELMEKGGFYADLYNSQFEN</sequence>